<dbReference type="InterPro" id="IPR041627">
    <property type="entry name" value="AAA_lid_6"/>
</dbReference>
<dbReference type="InterPro" id="IPR003593">
    <property type="entry name" value="AAA+_ATPase"/>
</dbReference>
<dbReference type="InterPro" id="IPR003409">
    <property type="entry name" value="MORN"/>
</dbReference>
<dbReference type="Pfam" id="PF02493">
    <property type="entry name" value="MORN"/>
    <property type="match status" value="8"/>
</dbReference>
<organism evidence="6 7">
    <name type="scientific">Lysinibacillus sphaericus (strain C3-41)</name>
    <dbReference type="NCBI Taxonomy" id="444177"/>
    <lineage>
        <taxon>Bacteria</taxon>
        <taxon>Bacillati</taxon>
        <taxon>Bacillota</taxon>
        <taxon>Bacilli</taxon>
        <taxon>Bacillales</taxon>
        <taxon>Bacillaceae</taxon>
        <taxon>Lysinibacillus</taxon>
    </lineage>
</organism>
<gene>
    <name evidence="6" type="ordered locus">Bsph_3245</name>
</gene>
<dbReference type="Pfam" id="PF00004">
    <property type="entry name" value="AAA"/>
    <property type="match status" value="1"/>
</dbReference>
<evidence type="ECO:0000313" key="7">
    <source>
        <dbReference type="Proteomes" id="UP000002164"/>
    </source>
</evidence>
<dbReference type="InterPro" id="IPR000641">
    <property type="entry name" value="CbxX/CfxQ"/>
</dbReference>
<dbReference type="SMART" id="SM00698">
    <property type="entry name" value="MORN"/>
    <property type="match status" value="8"/>
</dbReference>
<feature type="domain" description="AAA+ ATPase" evidence="5">
    <location>
        <begin position="336"/>
        <end position="474"/>
    </location>
</feature>
<evidence type="ECO:0000256" key="2">
    <source>
        <dbReference type="ARBA" id="ARBA00022737"/>
    </source>
</evidence>
<dbReference type="SUPFAM" id="SSF52540">
    <property type="entry name" value="P-loop containing nucleoside triphosphate hydrolases"/>
    <property type="match status" value="1"/>
</dbReference>
<evidence type="ECO:0000313" key="6">
    <source>
        <dbReference type="EMBL" id="ACA40750.1"/>
    </source>
</evidence>
<dbReference type="InterPro" id="IPR050773">
    <property type="entry name" value="CbxX/CfxQ_RuBisCO_ESX"/>
</dbReference>
<evidence type="ECO:0000256" key="3">
    <source>
        <dbReference type="ARBA" id="ARBA00022741"/>
    </source>
</evidence>
<proteinExistence type="inferred from homology"/>
<dbReference type="InterPro" id="IPR027417">
    <property type="entry name" value="P-loop_NTPase"/>
</dbReference>
<name>B1HQL3_LYSSC</name>
<dbReference type="Pfam" id="PF17866">
    <property type="entry name" value="AAA_lid_6"/>
    <property type="match status" value="1"/>
</dbReference>
<dbReference type="SUPFAM" id="SSF82185">
    <property type="entry name" value="Histone H3 K4-specific methyltransferase SET7/9 N-terminal domain"/>
    <property type="match status" value="3"/>
</dbReference>
<dbReference type="Gene3D" id="2.20.110.10">
    <property type="entry name" value="Histone H3 K4-specific methyltransferase SET7/9 N-terminal domain"/>
    <property type="match status" value="3"/>
</dbReference>
<evidence type="ECO:0000256" key="1">
    <source>
        <dbReference type="ARBA" id="ARBA00010378"/>
    </source>
</evidence>
<accession>B1HQL3</accession>
<evidence type="ECO:0000259" key="5">
    <source>
        <dbReference type="SMART" id="SM00382"/>
    </source>
</evidence>
<dbReference type="AlphaFoldDB" id="B1HQL3"/>
<dbReference type="FunFam" id="3.40.50.300:FF:000216">
    <property type="entry name" value="Type VII secretion ATPase EccA"/>
    <property type="match status" value="1"/>
</dbReference>
<dbReference type="GO" id="GO:0005524">
    <property type="term" value="F:ATP binding"/>
    <property type="evidence" value="ECO:0007669"/>
    <property type="project" value="UniProtKB-KW"/>
</dbReference>
<dbReference type="Gene3D" id="1.10.8.60">
    <property type="match status" value="1"/>
</dbReference>
<dbReference type="EnsemblBacteria" id="ACA40750">
    <property type="protein sequence ID" value="ACA40750"/>
    <property type="gene ID" value="Bsph_3245"/>
</dbReference>
<evidence type="ECO:0000256" key="4">
    <source>
        <dbReference type="ARBA" id="ARBA00022840"/>
    </source>
</evidence>
<dbReference type="HOGENOM" id="CLU_484679_0_0_9"/>
<dbReference type="PANTHER" id="PTHR43392:SF2">
    <property type="entry name" value="AAA-TYPE ATPASE FAMILY PROTEIN _ ANKYRIN REPEAT FAMILY PROTEIN"/>
    <property type="match status" value="1"/>
</dbReference>
<comment type="similarity">
    <text evidence="1">Belongs to the CbxX/CfxQ family.</text>
</comment>
<dbReference type="KEGG" id="lsp:Bsph_3245"/>
<dbReference type="PRINTS" id="PR00819">
    <property type="entry name" value="CBXCFQXSUPER"/>
</dbReference>
<sequence>MIKEGNKMTHNHVEKELFYPDGTIMYQGGVKKNDFGHDIYDGKGILFDQDGERLFEGEFVNHMKQGNGRMYLEGQLIYQGEFIQNKKQGHGILYKDGFIHYEGHFRNDLMDGYGVLYYKEDLIAPYHSLREQYPHLNQPQYEGDFVHGMKKGKGKQYYPNGFLQYEGDFIWHHMQGAGKLYYSTESPTAEELSLGVTTLQYEGYFFEDMKHGKGKIYSRQGVLQAEGQFKEDAMTGQGVLYYANGQASYIGELVQGKKHGRGDFYNEEGKLIYSGEFIDDERLRITPEIEQEIEKLQMQLDSLVGLPNAKKELHNLINFIKIQSLRVDHGLTSFPITYHLVFSGNPGTGKTTVARIIGQIYKYLGVLSSGHFVETDRAGLVAGYVGQTALKVQEVVHKAKGGVLFIDEAYSLINDKQDAFGKEAIDSLLKAMEDLRDDLVIIVAGYTELMDEFLQSNPGFKSRFNHFVQFDNFSTQELYEIFAMLCQTNDYHYGESFAHHMKRQLNQIPIENISNFSNGRYIRNLFEKLVTIQSNRLIEQATITKEQLMTFEEHDILLGMAENLFDNTF</sequence>
<protein>
    <submittedName>
        <fullName evidence="6">Stage V sporulation protein K</fullName>
    </submittedName>
</protein>
<dbReference type="CDD" id="cd00009">
    <property type="entry name" value="AAA"/>
    <property type="match status" value="1"/>
</dbReference>
<keyword evidence="3" id="KW-0547">Nucleotide-binding</keyword>
<dbReference type="SMART" id="SM00382">
    <property type="entry name" value="AAA"/>
    <property type="match status" value="1"/>
</dbReference>
<dbReference type="Proteomes" id="UP000002164">
    <property type="component" value="Chromosome"/>
</dbReference>
<dbReference type="Gene3D" id="3.40.50.300">
    <property type="entry name" value="P-loop containing nucleotide triphosphate hydrolases"/>
    <property type="match status" value="1"/>
</dbReference>
<dbReference type="GO" id="GO:0016887">
    <property type="term" value="F:ATP hydrolysis activity"/>
    <property type="evidence" value="ECO:0007669"/>
    <property type="project" value="InterPro"/>
</dbReference>
<dbReference type="InterPro" id="IPR003959">
    <property type="entry name" value="ATPase_AAA_core"/>
</dbReference>
<keyword evidence="4" id="KW-0067">ATP-binding</keyword>
<reference evidence="6 7" key="1">
    <citation type="journal article" date="2008" name="J. Bacteriol.">
        <title>Complete genome sequence of the mosquitocidal bacterium Bacillus sphaericus C3-41 and comparison with those of closely related Bacillus species.</title>
        <authorList>
            <person name="Hu X."/>
            <person name="Fan W."/>
            <person name="Han B."/>
            <person name="Liu H."/>
            <person name="Zheng D."/>
            <person name="Li Q."/>
            <person name="Dong W."/>
            <person name="Yan J."/>
            <person name="Gao M."/>
            <person name="Berry C."/>
            <person name="Yuan Z."/>
        </authorList>
    </citation>
    <scope>NUCLEOTIDE SEQUENCE [LARGE SCALE GENOMIC DNA]</scope>
    <source>
        <strain evidence="6 7">C3-41</strain>
    </source>
</reference>
<dbReference type="PANTHER" id="PTHR43392">
    <property type="entry name" value="AAA-TYPE ATPASE FAMILY PROTEIN / ANKYRIN REPEAT FAMILY PROTEIN"/>
    <property type="match status" value="1"/>
</dbReference>
<dbReference type="EMBL" id="CP000817">
    <property type="protein sequence ID" value="ACA40750.1"/>
    <property type="molecule type" value="Genomic_DNA"/>
</dbReference>
<keyword evidence="2" id="KW-0677">Repeat</keyword>